<name>A0ABS8TEZ5_DATST</name>
<protein>
    <submittedName>
        <fullName evidence="1">Uncharacterized protein</fullName>
    </submittedName>
</protein>
<evidence type="ECO:0000313" key="1">
    <source>
        <dbReference type="EMBL" id="MCD7469536.1"/>
    </source>
</evidence>
<accession>A0ABS8TEZ5</accession>
<proteinExistence type="predicted"/>
<comment type="caution">
    <text evidence="1">The sequence shown here is derived from an EMBL/GenBank/DDBJ whole genome shotgun (WGS) entry which is preliminary data.</text>
</comment>
<organism evidence="1 2">
    <name type="scientific">Datura stramonium</name>
    <name type="common">Jimsonweed</name>
    <name type="synonym">Common thornapple</name>
    <dbReference type="NCBI Taxonomy" id="4076"/>
    <lineage>
        <taxon>Eukaryota</taxon>
        <taxon>Viridiplantae</taxon>
        <taxon>Streptophyta</taxon>
        <taxon>Embryophyta</taxon>
        <taxon>Tracheophyta</taxon>
        <taxon>Spermatophyta</taxon>
        <taxon>Magnoliopsida</taxon>
        <taxon>eudicotyledons</taxon>
        <taxon>Gunneridae</taxon>
        <taxon>Pentapetalae</taxon>
        <taxon>asterids</taxon>
        <taxon>lamiids</taxon>
        <taxon>Solanales</taxon>
        <taxon>Solanaceae</taxon>
        <taxon>Solanoideae</taxon>
        <taxon>Datureae</taxon>
        <taxon>Datura</taxon>
    </lineage>
</organism>
<keyword evidence="2" id="KW-1185">Reference proteome</keyword>
<gene>
    <name evidence="1" type="ORF">HAX54_008640</name>
</gene>
<sequence>MPSRVWHVAGFAGGFHLQCGLNAIAGEGLQSSTVLASAFSGVFTTECSPRKKLTEELGVRLRGAVRRNRLEAVLENECFQFQKDQTQMSTNSM</sequence>
<dbReference type="EMBL" id="JACEIK010001452">
    <property type="protein sequence ID" value="MCD7469536.1"/>
    <property type="molecule type" value="Genomic_DNA"/>
</dbReference>
<evidence type="ECO:0000313" key="2">
    <source>
        <dbReference type="Proteomes" id="UP000823775"/>
    </source>
</evidence>
<dbReference type="Proteomes" id="UP000823775">
    <property type="component" value="Unassembled WGS sequence"/>
</dbReference>
<reference evidence="1 2" key="1">
    <citation type="journal article" date="2021" name="BMC Genomics">
        <title>Datura genome reveals duplications of psychoactive alkaloid biosynthetic genes and high mutation rate following tissue culture.</title>
        <authorList>
            <person name="Rajewski A."/>
            <person name="Carter-House D."/>
            <person name="Stajich J."/>
            <person name="Litt A."/>
        </authorList>
    </citation>
    <scope>NUCLEOTIDE SEQUENCE [LARGE SCALE GENOMIC DNA]</scope>
    <source>
        <strain evidence="1">AR-01</strain>
    </source>
</reference>